<dbReference type="AlphaFoldDB" id="A0A916XPI4"/>
<evidence type="ECO:0000313" key="2">
    <source>
        <dbReference type="EMBL" id="GGC88639.1"/>
    </source>
</evidence>
<accession>A0A916XPI4</accession>
<keyword evidence="3" id="KW-1185">Reference proteome</keyword>
<reference evidence="2" key="2">
    <citation type="submission" date="2020-09" db="EMBL/GenBank/DDBJ databases">
        <authorList>
            <person name="Sun Q."/>
            <person name="Zhou Y."/>
        </authorList>
    </citation>
    <scope>NUCLEOTIDE SEQUENCE</scope>
    <source>
        <strain evidence="2">CGMCC 1.12919</strain>
    </source>
</reference>
<dbReference type="EMBL" id="BMGG01000011">
    <property type="protein sequence ID" value="GGC88639.1"/>
    <property type="molecule type" value="Genomic_DNA"/>
</dbReference>
<name>A0A916XPI4_9HYPH</name>
<gene>
    <name evidence="2" type="ORF">GCM10010994_53180</name>
</gene>
<evidence type="ECO:0000259" key="1">
    <source>
        <dbReference type="Pfam" id="PF13628"/>
    </source>
</evidence>
<dbReference type="InterPro" id="IPR025419">
    <property type="entry name" value="DUF4142"/>
</dbReference>
<comment type="caution">
    <text evidence="2">The sequence shown here is derived from an EMBL/GenBank/DDBJ whole genome shotgun (WGS) entry which is preliminary data.</text>
</comment>
<evidence type="ECO:0000313" key="3">
    <source>
        <dbReference type="Proteomes" id="UP000637002"/>
    </source>
</evidence>
<protein>
    <recommendedName>
        <fullName evidence="1">DUF4142 domain-containing protein</fullName>
    </recommendedName>
</protein>
<sequence length="104" mass="11022">MGIGKVAEQESLADVLRVANPAATSAPPAGQPDELGELAKYAGAESDAAYVRLQLDGHNKLLAIQDEYIKSGKNPPHVGIAKLARGQIKEHIELLNTIKQQAKA</sequence>
<feature type="domain" description="DUF4142" evidence="1">
    <location>
        <begin position="10"/>
        <end position="94"/>
    </location>
</feature>
<reference evidence="2" key="1">
    <citation type="journal article" date="2014" name="Int. J. Syst. Evol. Microbiol.">
        <title>Complete genome sequence of Corynebacterium casei LMG S-19264T (=DSM 44701T), isolated from a smear-ripened cheese.</title>
        <authorList>
            <consortium name="US DOE Joint Genome Institute (JGI-PGF)"/>
            <person name="Walter F."/>
            <person name="Albersmeier A."/>
            <person name="Kalinowski J."/>
            <person name="Ruckert C."/>
        </authorList>
    </citation>
    <scope>NUCLEOTIDE SEQUENCE</scope>
    <source>
        <strain evidence="2">CGMCC 1.12919</strain>
    </source>
</reference>
<dbReference type="RefSeq" id="WP_188612216.1">
    <property type="nucleotide sequence ID" value="NZ_BMGG01000011.1"/>
</dbReference>
<dbReference type="Proteomes" id="UP000637002">
    <property type="component" value="Unassembled WGS sequence"/>
</dbReference>
<dbReference type="Pfam" id="PF13628">
    <property type="entry name" value="DUF4142"/>
    <property type="match status" value="1"/>
</dbReference>
<organism evidence="2 3">
    <name type="scientific">Chelatococcus reniformis</name>
    <dbReference type="NCBI Taxonomy" id="1494448"/>
    <lineage>
        <taxon>Bacteria</taxon>
        <taxon>Pseudomonadati</taxon>
        <taxon>Pseudomonadota</taxon>
        <taxon>Alphaproteobacteria</taxon>
        <taxon>Hyphomicrobiales</taxon>
        <taxon>Chelatococcaceae</taxon>
        <taxon>Chelatococcus</taxon>
    </lineage>
</organism>
<proteinExistence type="predicted"/>